<evidence type="ECO:0000313" key="2">
    <source>
        <dbReference type="Proteomes" id="UP000006908"/>
    </source>
</evidence>
<dbReference type="RefSeq" id="WP_013745061.1">
    <property type="nucleotide sequence ID" value="NC_015460.1"/>
</dbReference>
<organism evidence="1 2">
    <name type="scientific">Gallibacterium anatis (strain UMN179)</name>
    <name type="common">Pasteurella anatis</name>
    <dbReference type="NCBI Taxonomy" id="1005058"/>
    <lineage>
        <taxon>Bacteria</taxon>
        <taxon>Pseudomonadati</taxon>
        <taxon>Pseudomonadota</taxon>
        <taxon>Gammaproteobacteria</taxon>
        <taxon>Pasteurellales</taxon>
        <taxon>Pasteurellaceae</taxon>
        <taxon>Gallibacterium</taxon>
    </lineage>
</organism>
<gene>
    <name evidence="1" type="ordered locus">UMN179_00237</name>
</gene>
<sequence length="295" mass="32245">MKTSKWFVVATEGATADGRTIERRWIEEMAANYDPSVYGARVNLEHFKGILPDGDFKRLGDVLALTTEERDGKLRLLAQIAPTDDLVAMVQAKQKIYTSIEVNPDFADLHSAYLVGLAVTDDPASLGTEMLAFSATAKQNPLAHRKQHPNNLFTAAIDTALCFEDGQALATQGDIQGLFAKLKALFSHQNEAQSEARNEANAAEFGVASDKTAENAVADDEPEQVFRQQVSEQLNQLSAAFAAFSEQVDLTKLAALYDEMEALKAQFAALSETPKQEFNLPEISGSENQIQLTDC</sequence>
<dbReference type="PATRIC" id="fig|1005058.3.peg.236"/>
<accession>F4HB42</accession>
<evidence type="ECO:0000313" key="1">
    <source>
        <dbReference type="EMBL" id="AEC16274.1"/>
    </source>
</evidence>
<dbReference type="STRING" id="1005058.UMN179_00237"/>
<dbReference type="Proteomes" id="UP000006908">
    <property type="component" value="Chromosome"/>
</dbReference>
<dbReference type="InterPro" id="IPR009228">
    <property type="entry name" value="Capsid_scaffold_GpO"/>
</dbReference>
<dbReference type="eggNOG" id="ENOG502ZBY8">
    <property type="taxonomic scope" value="Bacteria"/>
</dbReference>
<dbReference type="KEGG" id="gan:UMN179_00237"/>
<protein>
    <submittedName>
        <fullName evidence="1">Phage capsid scaffolding protein</fullName>
    </submittedName>
</protein>
<dbReference type="Pfam" id="PF05929">
    <property type="entry name" value="Phage_GPO"/>
    <property type="match status" value="1"/>
</dbReference>
<dbReference type="HOGENOM" id="CLU_066846_1_0_6"/>
<reference evidence="1 2" key="1">
    <citation type="journal article" date="2011" name="J. Bacteriol.">
        <title>Complete genome sequence of Gallibacterium anatis strain UMN179, isolated from a laying hen with peritonitis.</title>
        <authorList>
            <person name="Johnson T.J."/>
            <person name="Fernandez-Alarcon C."/>
            <person name="Bojesen A.M."/>
            <person name="Nolan L.K."/>
            <person name="Trampel D.W."/>
            <person name="Seemann T."/>
        </authorList>
    </citation>
    <scope>NUCLEOTIDE SEQUENCE [LARGE SCALE GENOMIC DNA]</scope>
    <source>
        <strain evidence="1 2">UMN179</strain>
    </source>
</reference>
<name>F4HB42_GALAU</name>
<dbReference type="EMBL" id="CP002667">
    <property type="protein sequence ID" value="AEC16274.1"/>
    <property type="molecule type" value="Genomic_DNA"/>
</dbReference>
<proteinExistence type="predicted"/>
<dbReference type="AlphaFoldDB" id="F4HB42"/>
<dbReference type="MEROPS" id="S73.001"/>